<reference evidence="1" key="1">
    <citation type="journal article" date="2014" name="Nat. Genet.">
        <title>The genome of the stress-tolerant wild tomato species Solanum pennellii.</title>
        <authorList>
            <person name="Bolger A."/>
            <person name="Scossa F."/>
            <person name="Bolger M.E."/>
            <person name="Lanz C."/>
            <person name="Maumus F."/>
            <person name="Tohge T."/>
            <person name="Quesneville H."/>
            <person name="Alseekh S."/>
            <person name="Sorensen I."/>
            <person name="Lichtenstein G."/>
            <person name="Fich E.A."/>
            <person name="Conte M."/>
            <person name="Keller H."/>
            <person name="Schneeberger K."/>
            <person name="Schwacke R."/>
            <person name="Ofner I."/>
            <person name="Vrebalov J."/>
            <person name="Xu Y."/>
            <person name="Osorio S."/>
            <person name="Aflitos S.A."/>
            <person name="Schijlen E."/>
            <person name="Jimenez-Gomez J.M."/>
            <person name="Ryngajllo M."/>
            <person name="Kimura S."/>
            <person name="Kumar R."/>
            <person name="Koenig D."/>
            <person name="Headland L.R."/>
            <person name="Maloof J.N."/>
            <person name="Sinha N."/>
            <person name="van Ham R.C."/>
            <person name="Lankhorst R.K."/>
            <person name="Mao L."/>
            <person name="Vogel A."/>
            <person name="Arsova B."/>
            <person name="Panstruga R."/>
            <person name="Fei Z."/>
            <person name="Rose J.K."/>
            <person name="Zamir D."/>
            <person name="Carrari F."/>
            <person name="Giovannoni J.J."/>
            <person name="Weigel D."/>
            <person name="Usadel B."/>
            <person name="Fernie A.R."/>
        </authorList>
    </citation>
    <scope>NUCLEOTIDE SEQUENCE [LARGE SCALE GENOMIC DNA]</scope>
    <source>
        <strain evidence="1">cv. LA0716</strain>
    </source>
</reference>
<sequence length="293" mass="33963">MESTSITLKDVHSFHSFDQELFIRLVLILHHDPGVSLLAMDIWLWLRNHASCLNLIVKFLDVPIMEINLLAKEAVMCLKWVQSKVPPKSNLARGMAITAMVMDRAISFQYFYKIRFTMTSGIKNYLNDVCSIVFADILVWVLSKGYPKVPMNFPIHVPGFPHQTFGTITLILKSLDYIIPNKNEPLENIWSLKPKSQFDDRTMLLTLSRSEHMIKKEVVELFNSKYRDCVEDVHMLPPTSSKHLLYSQMVVRDVSTIDQILSTKPIAKFKINGKDVWARRLWIPIYTQKKVKK</sequence>
<dbReference type="Proteomes" id="UP000694930">
    <property type="component" value="Chromosome 8"/>
</dbReference>
<accession>A0ABM1HE86</accession>
<protein>
    <submittedName>
        <fullName evidence="2">Uncharacterized protein LOC107027679</fullName>
    </submittedName>
</protein>
<name>A0ABM1HE86_SOLPN</name>
<dbReference type="GeneID" id="107027679"/>
<dbReference type="PANTHER" id="PTHR33527:SF18">
    <property type="entry name" value="F13O11.17 PROTEIN"/>
    <property type="match status" value="1"/>
</dbReference>
<dbReference type="PANTHER" id="PTHR33527">
    <property type="entry name" value="OS07G0274300 PROTEIN"/>
    <property type="match status" value="1"/>
</dbReference>
<evidence type="ECO:0000313" key="2">
    <source>
        <dbReference type="RefSeq" id="XP_015084263.1"/>
    </source>
</evidence>
<gene>
    <name evidence="2" type="primary">LOC107027679</name>
</gene>
<evidence type="ECO:0000313" key="1">
    <source>
        <dbReference type="Proteomes" id="UP000694930"/>
    </source>
</evidence>
<reference evidence="2" key="2">
    <citation type="submission" date="2025-08" db="UniProtKB">
        <authorList>
            <consortium name="RefSeq"/>
        </authorList>
    </citation>
    <scope>IDENTIFICATION</scope>
</reference>
<proteinExistence type="predicted"/>
<dbReference type="RefSeq" id="XP_015084263.1">
    <property type="nucleotide sequence ID" value="XM_015228777.1"/>
</dbReference>
<organism evidence="1 2">
    <name type="scientific">Solanum pennellii</name>
    <name type="common">Tomato</name>
    <name type="synonym">Lycopersicon pennellii</name>
    <dbReference type="NCBI Taxonomy" id="28526"/>
    <lineage>
        <taxon>Eukaryota</taxon>
        <taxon>Viridiplantae</taxon>
        <taxon>Streptophyta</taxon>
        <taxon>Embryophyta</taxon>
        <taxon>Tracheophyta</taxon>
        <taxon>Spermatophyta</taxon>
        <taxon>Magnoliopsida</taxon>
        <taxon>eudicotyledons</taxon>
        <taxon>Gunneridae</taxon>
        <taxon>Pentapetalae</taxon>
        <taxon>asterids</taxon>
        <taxon>lamiids</taxon>
        <taxon>Solanales</taxon>
        <taxon>Solanaceae</taxon>
        <taxon>Solanoideae</taxon>
        <taxon>Solaneae</taxon>
        <taxon>Solanum</taxon>
        <taxon>Solanum subgen. Lycopersicon</taxon>
    </lineage>
</organism>
<keyword evidence="1" id="KW-1185">Reference proteome</keyword>